<dbReference type="GeneID" id="93428861"/>
<dbReference type="InterPro" id="IPR050093">
    <property type="entry name" value="ABC_SmlMolc_Importer"/>
</dbReference>
<dbReference type="InterPro" id="IPR013611">
    <property type="entry name" value="Transp-assoc_OB_typ2"/>
</dbReference>
<keyword evidence="7" id="KW-1185">Reference proteome</keyword>
<dbReference type="InterPro" id="IPR017871">
    <property type="entry name" value="ABC_transporter-like_CS"/>
</dbReference>
<dbReference type="Pfam" id="PF08402">
    <property type="entry name" value="TOBE_2"/>
    <property type="match status" value="1"/>
</dbReference>
<comment type="caution">
    <text evidence="6">The sequence shown here is derived from an EMBL/GenBank/DDBJ whole genome shotgun (WGS) entry which is preliminary data.</text>
</comment>
<keyword evidence="2" id="KW-1003">Cell membrane</keyword>
<dbReference type="Proteomes" id="UP000029629">
    <property type="component" value="Unassembled WGS sequence"/>
</dbReference>
<sequence length="353" mass="39549">MEHFDKVRIQIKSCQKTYSNGTIGLKTTSIEVEPGEILALLGPSGCGKTTLLRMVAGLEDADRGGEIWFGNQNVTMLPIEKRNVGMVFQHYALFPQMTVEANIAYGLKIRKLTMDQIKARVADLVRLMNLNGLEKRRPHELSGGQRQRVALARAVAIRPRVLLLDEPLAALDAKLKESLRDELGVLLRELGITAIYVTHDQQEAMALADRLAIMYKGEIVQRGSSETLYREPSHPFVAEFLGRVNRLTRTVEQAQKNHLLLGHYILPCAPQLQGHTSLLIRPDDIQLSEEIVPEKARATIKKRIFLGDRIQFILCLPGDQLLKSETSTNSIFREGQEVALTIQSDKIMAAIQE</sequence>
<reference evidence="6 7" key="1">
    <citation type="submission" date="2014-07" db="EMBL/GenBank/DDBJ databases">
        <authorList>
            <person name="McCorrison J."/>
            <person name="Sanka R."/>
            <person name="Torralba M."/>
            <person name="Gillis M."/>
            <person name="Haft D.H."/>
            <person name="Methe B."/>
            <person name="Sutton G."/>
            <person name="Nelson K.E."/>
        </authorList>
    </citation>
    <scope>NUCLEOTIDE SEQUENCE [LARGE SCALE GENOMIC DNA]</scope>
    <source>
        <strain evidence="6 7">DNF00040</strain>
    </source>
</reference>
<keyword evidence="4" id="KW-0067">ATP-binding</keyword>
<dbReference type="InterPro" id="IPR027417">
    <property type="entry name" value="P-loop_NTPase"/>
</dbReference>
<evidence type="ECO:0000259" key="5">
    <source>
        <dbReference type="PROSITE" id="PS50893"/>
    </source>
</evidence>
<dbReference type="InterPro" id="IPR003593">
    <property type="entry name" value="AAA+_ATPase"/>
</dbReference>
<organism evidence="6 7">
    <name type="scientific">Oligella urethralis DNF00040</name>
    <dbReference type="NCBI Taxonomy" id="1401065"/>
    <lineage>
        <taxon>Bacteria</taxon>
        <taxon>Pseudomonadati</taxon>
        <taxon>Pseudomonadota</taxon>
        <taxon>Betaproteobacteria</taxon>
        <taxon>Burkholderiales</taxon>
        <taxon>Alcaligenaceae</taxon>
        <taxon>Oligella</taxon>
    </lineage>
</organism>
<evidence type="ECO:0000256" key="2">
    <source>
        <dbReference type="ARBA" id="ARBA00022475"/>
    </source>
</evidence>
<gene>
    <name evidence="6" type="ORF">HMPREF2130_10020</name>
</gene>
<dbReference type="GO" id="GO:0016887">
    <property type="term" value="F:ATP hydrolysis activity"/>
    <property type="evidence" value="ECO:0007669"/>
    <property type="project" value="InterPro"/>
</dbReference>
<dbReference type="PROSITE" id="PS50893">
    <property type="entry name" value="ABC_TRANSPORTER_2"/>
    <property type="match status" value="1"/>
</dbReference>
<dbReference type="AlphaFoldDB" id="A0A096A9B9"/>
<name>A0A096A9B9_9BURK</name>
<evidence type="ECO:0000313" key="6">
    <source>
        <dbReference type="EMBL" id="KGF27282.1"/>
    </source>
</evidence>
<dbReference type="PROSITE" id="PS00211">
    <property type="entry name" value="ABC_TRANSPORTER_1"/>
    <property type="match status" value="1"/>
</dbReference>
<keyword evidence="2" id="KW-0472">Membrane</keyword>
<protein>
    <submittedName>
        <fullName evidence="6">Polyamine ABC transporter ATPase</fullName>
    </submittedName>
</protein>
<dbReference type="RefSeq" id="WP_018027436.1">
    <property type="nucleotide sequence ID" value="NZ_JRNI01000066.1"/>
</dbReference>
<keyword evidence="3" id="KW-0547">Nucleotide-binding</keyword>
<accession>A0A096A9B9</accession>
<dbReference type="InterPro" id="IPR003439">
    <property type="entry name" value="ABC_transporter-like_ATP-bd"/>
</dbReference>
<dbReference type="PANTHER" id="PTHR42781">
    <property type="entry name" value="SPERMIDINE/PUTRESCINE IMPORT ATP-BINDING PROTEIN POTA"/>
    <property type="match status" value="1"/>
</dbReference>
<dbReference type="SUPFAM" id="SSF52540">
    <property type="entry name" value="P-loop containing nucleoside triphosphate hydrolases"/>
    <property type="match status" value="1"/>
</dbReference>
<dbReference type="InterPro" id="IPR008995">
    <property type="entry name" value="Mo/tungstate-bd_C_term_dom"/>
</dbReference>
<dbReference type="GO" id="GO:0043190">
    <property type="term" value="C:ATP-binding cassette (ABC) transporter complex"/>
    <property type="evidence" value="ECO:0007669"/>
    <property type="project" value="InterPro"/>
</dbReference>
<dbReference type="GO" id="GO:0005524">
    <property type="term" value="F:ATP binding"/>
    <property type="evidence" value="ECO:0007669"/>
    <property type="project" value="UniProtKB-KW"/>
</dbReference>
<proteinExistence type="predicted"/>
<dbReference type="Gene3D" id="3.40.50.300">
    <property type="entry name" value="P-loop containing nucleotide triphosphate hydrolases"/>
    <property type="match status" value="1"/>
</dbReference>
<keyword evidence="1" id="KW-0813">Transport</keyword>
<dbReference type="Pfam" id="PF00005">
    <property type="entry name" value="ABC_tran"/>
    <property type="match status" value="1"/>
</dbReference>
<dbReference type="SUPFAM" id="SSF50331">
    <property type="entry name" value="MOP-like"/>
    <property type="match status" value="1"/>
</dbReference>
<evidence type="ECO:0000313" key="7">
    <source>
        <dbReference type="Proteomes" id="UP000029629"/>
    </source>
</evidence>
<dbReference type="EMBL" id="JRNI01000066">
    <property type="protein sequence ID" value="KGF27282.1"/>
    <property type="molecule type" value="Genomic_DNA"/>
</dbReference>
<dbReference type="PANTHER" id="PTHR42781:SF4">
    <property type="entry name" value="SPERMIDINE_PUTRESCINE IMPORT ATP-BINDING PROTEIN POTA"/>
    <property type="match status" value="1"/>
</dbReference>
<evidence type="ECO:0000256" key="1">
    <source>
        <dbReference type="ARBA" id="ARBA00022448"/>
    </source>
</evidence>
<dbReference type="GO" id="GO:0022857">
    <property type="term" value="F:transmembrane transporter activity"/>
    <property type="evidence" value="ECO:0007669"/>
    <property type="project" value="InterPro"/>
</dbReference>
<dbReference type="GO" id="GO:0015697">
    <property type="term" value="P:quaternary ammonium group transport"/>
    <property type="evidence" value="ECO:0007669"/>
    <property type="project" value="UniProtKB-ARBA"/>
</dbReference>
<dbReference type="FunFam" id="3.40.50.300:FF:000425">
    <property type="entry name" value="Probable ABC transporter, ATP-binding subunit"/>
    <property type="match status" value="1"/>
</dbReference>
<dbReference type="eggNOG" id="COG3842">
    <property type="taxonomic scope" value="Bacteria"/>
</dbReference>
<feature type="domain" description="ABC transporter" evidence="5">
    <location>
        <begin position="9"/>
        <end position="241"/>
    </location>
</feature>
<evidence type="ECO:0000256" key="3">
    <source>
        <dbReference type="ARBA" id="ARBA00022741"/>
    </source>
</evidence>
<dbReference type="SMART" id="SM00382">
    <property type="entry name" value="AAA"/>
    <property type="match status" value="1"/>
</dbReference>
<evidence type="ECO:0000256" key="4">
    <source>
        <dbReference type="ARBA" id="ARBA00022840"/>
    </source>
</evidence>
<dbReference type="OrthoDB" id="5298774at2"/>